<dbReference type="Proteomes" id="UP001160390">
    <property type="component" value="Unassembled WGS sequence"/>
</dbReference>
<name>A0AA35VQD6_9HYPO</name>
<gene>
    <name evidence="1" type="ORF">CCHLO57077_00006555</name>
</gene>
<organism evidence="1 2">
    <name type="scientific">Clonostachys chloroleuca</name>
    <dbReference type="NCBI Taxonomy" id="1926264"/>
    <lineage>
        <taxon>Eukaryota</taxon>
        <taxon>Fungi</taxon>
        <taxon>Dikarya</taxon>
        <taxon>Ascomycota</taxon>
        <taxon>Pezizomycotina</taxon>
        <taxon>Sordariomycetes</taxon>
        <taxon>Hypocreomycetidae</taxon>
        <taxon>Hypocreales</taxon>
        <taxon>Bionectriaceae</taxon>
        <taxon>Clonostachys</taxon>
    </lineage>
</organism>
<dbReference type="AlphaFoldDB" id="A0AA35VQD6"/>
<reference evidence="1" key="1">
    <citation type="submission" date="2023-01" db="EMBL/GenBank/DDBJ databases">
        <authorList>
            <person name="Piombo E."/>
        </authorList>
    </citation>
    <scope>NUCLEOTIDE SEQUENCE</scope>
</reference>
<proteinExistence type="predicted"/>
<dbReference type="EMBL" id="CABFNP030001360">
    <property type="protein sequence ID" value="CAI6101308.1"/>
    <property type="molecule type" value="Genomic_DNA"/>
</dbReference>
<sequence>MDPFAQRQSLCSDIASLESTIGQMERDKSDIYFQIRMIQGQIDYLRRHPLPGEIERLEIHKAMLNRRFLDVQGKIGDKHGELRVRRAQLAQLDRSYSTNGNCDPY</sequence>
<evidence type="ECO:0000313" key="1">
    <source>
        <dbReference type="EMBL" id="CAI6101308.1"/>
    </source>
</evidence>
<keyword evidence="2" id="KW-1185">Reference proteome</keyword>
<protein>
    <submittedName>
        <fullName evidence="1">Uncharacterized protein</fullName>
    </submittedName>
</protein>
<evidence type="ECO:0000313" key="2">
    <source>
        <dbReference type="Proteomes" id="UP001160390"/>
    </source>
</evidence>
<accession>A0AA35VQD6</accession>
<comment type="caution">
    <text evidence="1">The sequence shown here is derived from an EMBL/GenBank/DDBJ whole genome shotgun (WGS) entry which is preliminary data.</text>
</comment>